<dbReference type="EMBL" id="JAVYII010000003">
    <property type="protein sequence ID" value="MDT9592807.1"/>
    <property type="molecule type" value="Genomic_DNA"/>
</dbReference>
<protein>
    <submittedName>
        <fullName evidence="1">Uncharacterized protein</fullName>
    </submittedName>
</protein>
<evidence type="ECO:0000313" key="1">
    <source>
        <dbReference type="EMBL" id="MDT9592807.1"/>
    </source>
</evidence>
<keyword evidence="2" id="KW-1185">Reference proteome</keyword>
<gene>
    <name evidence="1" type="ORF">RDV89_06995</name>
</gene>
<accession>A0ABU3PUA1</accession>
<organism evidence="1 2">
    <name type="scientific">Nocardioides imazamoxiresistens</name>
    <dbReference type="NCBI Taxonomy" id="3231893"/>
    <lineage>
        <taxon>Bacteria</taxon>
        <taxon>Bacillati</taxon>
        <taxon>Actinomycetota</taxon>
        <taxon>Actinomycetes</taxon>
        <taxon>Propionibacteriales</taxon>
        <taxon>Nocardioidaceae</taxon>
        <taxon>Nocardioides</taxon>
    </lineage>
</organism>
<sequence>MLLMLAPGGPREDYFEALARGEAMAEEERTEFMLRHDTYWV</sequence>
<reference evidence="1 2" key="1">
    <citation type="submission" date="2023-08" db="EMBL/GenBank/DDBJ databases">
        <title>Nocardioides seae sp. nov., a bacterium isolated from a soil.</title>
        <authorList>
            <person name="Wang X."/>
        </authorList>
    </citation>
    <scope>NUCLEOTIDE SEQUENCE [LARGE SCALE GENOMIC DNA]</scope>
    <source>
        <strain evidence="1 2">YZH12</strain>
    </source>
</reference>
<comment type="caution">
    <text evidence="1">The sequence shown here is derived from an EMBL/GenBank/DDBJ whole genome shotgun (WGS) entry which is preliminary data.</text>
</comment>
<dbReference type="Proteomes" id="UP001268542">
    <property type="component" value="Unassembled WGS sequence"/>
</dbReference>
<proteinExistence type="predicted"/>
<name>A0ABU3PUA1_9ACTN</name>
<evidence type="ECO:0000313" key="2">
    <source>
        <dbReference type="Proteomes" id="UP001268542"/>
    </source>
</evidence>
<dbReference type="RefSeq" id="WP_315732241.1">
    <property type="nucleotide sequence ID" value="NZ_JAVYII010000003.1"/>
</dbReference>